<evidence type="ECO:0000313" key="1">
    <source>
        <dbReference type="EMBL" id="EET06835.1"/>
    </source>
</evidence>
<dbReference type="EMBL" id="CM000832">
    <property type="protein sequence ID" value="EET06835.1"/>
    <property type="molecule type" value="Genomic_DNA"/>
</dbReference>
<sequence length="60" mass="6560">MLAARCELKPLNFCVSHRIVPSTSAVGYRHAHCHCHASTNSSPMSVVPLSVYQALEHGEQ</sequence>
<reference evidence="1" key="1">
    <citation type="submission" date="2009-05" db="EMBL/GenBank/DDBJ databases">
        <authorList>
            <person name="Harkins D.M."/>
            <person name="DeShazer D."/>
            <person name="Woods D.E."/>
            <person name="Brinkac L.M."/>
            <person name="Brown K.A."/>
            <person name="Hung G.C."/>
            <person name="Tuanyok A."/>
            <person name="Zhang B."/>
            <person name="Nierman W.C."/>
        </authorList>
    </citation>
    <scope>NUCLEOTIDE SEQUENCE [LARGE SCALE GENOMIC DNA]</scope>
    <source>
        <strain evidence="1">1710a</strain>
    </source>
</reference>
<dbReference type="AlphaFoldDB" id="A0A0E1W0W8"/>
<dbReference type="HOGENOM" id="CLU_2932445_0_0_4"/>
<organism evidence="1">
    <name type="scientific">Burkholderia pseudomallei 1710a</name>
    <dbReference type="NCBI Taxonomy" id="320371"/>
    <lineage>
        <taxon>Bacteria</taxon>
        <taxon>Pseudomonadati</taxon>
        <taxon>Pseudomonadota</taxon>
        <taxon>Betaproteobacteria</taxon>
        <taxon>Burkholderiales</taxon>
        <taxon>Burkholderiaceae</taxon>
        <taxon>Burkholderia</taxon>
        <taxon>pseudomallei group</taxon>
    </lineage>
</organism>
<proteinExistence type="predicted"/>
<gene>
    <name evidence="1" type="ORF">BURPS1710A_4194</name>
</gene>
<protein>
    <submittedName>
        <fullName evidence="1">Uncharacterized protein</fullName>
    </submittedName>
</protein>
<dbReference type="Proteomes" id="UP000001812">
    <property type="component" value="Chromosome I"/>
</dbReference>
<accession>A0A0E1W0W8</accession>
<name>A0A0E1W0W8_BURPE</name>